<sequence>MSERDQNLMGWVE</sequence>
<dbReference type="EMBL" id="JQFK01002023">
    <property type="protein sequence ID" value="KGK32637.1"/>
    <property type="molecule type" value="Genomic_DNA"/>
</dbReference>
<protein>
    <submittedName>
        <fullName evidence="1">Uncharacterized protein</fullName>
    </submittedName>
</protein>
<accession>A0A099NL24</accession>
<evidence type="ECO:0000313" key="1">
    <source>
        <dbReference type="EMBL" id="KGK32637.1"/>
    </source>
</evidence>
<evidence type="ECO:0000313" key="2">
    <source>
        <dbReference type="Proteomes" id="UP000029867"/>
    </source>
</evidence>
<dbReference type="HOGENOM" id="CLU_3435976_0_0_1"/>
<name>A0A099NL24_PICKU</name>
<dbReference type="Proteomes" id="UP000029867">
    <property type="component" value="Unassembled WGS sequence"/>
</dbReference>
<organism evidence="1 2">
    <name type="scientific">Pichia kudriavzevii</name>
    <name type="common">Yeast</name>
    <name type="synonym">Issatchenkia orientalis</name>
    <dbReference type="NCBI Taxonomy" id="4909"/>
    <lineage>
        <taxon>Eukaryota</taxon>
        <taxon>Fungi</taxon>
        <taxon>Dikarya</taxon>
        <taxon>Ascomycota</taxon>
        <taxon>Saccharomycotina</taxon>
        <taxon>Pichiomycetes</taxon>
        <taxon>Pichiales</taxon>
        <taxon>Pichiaceae</taxon>
        <taxon>Pichia</taxon>
    </lineage>
</organism>
<comment type="caution">
    <text evidence="1">The sequence shown here is derived from an EMBL/GenBank/DDBJ whole genome shotgun (WGS) entry which is preliminary data.</text>
</comment>
<gene>
    <name evidence="1" type="ORF">JL09_g6756</name>
</gene>
<reference evidence="2" key="1">
    <citation type="journal article" date="2014" name="Microb. Cell Fact.">
        <title>Exploiting Issatchenkia orientalis SD108 for succinic acid production.</title>
        <authorList>
            <person name="Xiao H."/>
            <person name="Shao Z."/>
            <person name="Jiang Y."/>
            <person name="Dole S."/>
            <person name="Zhao H."/>
        </authorList>
    </citation>
    <scope>NUCLEOTIDE SEQUENCE [LARGE SCALE GENOMIC DNA]</scope>
    <source>
        <strain evidence="2">SD108</strain>
    </source>
</reference>
<proteinExistence type="predicted"/>